<dbReference type="EMBL" id="OBEL01000002">
    <property type="protein sequence ID" value="SNZ19516.1"/>
    <property type="molecule type" value="Genomic_DNA"/>
</dbReference>
<dbReference type="Pfam" id="PF13473">
    <property type="entry name" value="Cupredoxin_1"/>
    <property type="match status" value="1"/>
</dbReference>
<dbReference type="Gene3D" id="2.60.40.420">
    <property type="entry name" value="Cupredoxins - blue copper proteins"/>
    <property type="match status" value="1"/>
</dbReference>
<feature type="domain" description="EfeO-type cupredoxin-like" evidence="1">
    <location>
        <begin position="15"/>
        <end position="112"/>
    </location>
</feature>
<dbReference type="InterPro" id="IPR028096">
    <property type="entry name" value="EfeO_Cupredoxin"/>
</dbReference>
<name>A0A285PHA8_9HYPH</name>
<gene>
    <name evidence="2" type="ORF">SAMN06265368_2605</name>
</gene>
<accession>A0A285PHA8</accession>
<dbReference type="RefSeq" id="WP_097153857.1">
    <property type="nucleotide sequence ID" value="NZ_OBEL01000002.1"/>
</dbReference>
<dbReference type="PANTHER" id="PTHR36507">
    <property type="entry name" value="BLL1555 PROTEIN"/>
    <property type="match status" value="1"/>
</dbReference>
<evidence type="ECO:0000313" key="2">
    <source>
        <dbReference type="EMBL" id="SNZ19516.1"/>
    </source>
</evidence>
<dbReference type="OrthoDB" id="9796416at2"/>
<dbReference type="InterPro" id="IPR052721">
    <property type="entry name" value="ET_Amicyanin"/>
</dbReference>
<evidence type="ECO:0000313" key="3">
    <source>
        <dbReference type="Proteomes" id="UP000219439"/>
    </source>
</evidence>
<keyword evidence="3" id="KW-1185">Reference proteome</keyword>
<dbReference type="Proteomes" id="UP000219439">
    <property type="component" value="Unassembled WGS sequence"/>
</dbReference>
<protein>
    <submittedName>
        <fullName evidence="2">Plastocyanin</fullName>
    </submittedName>
</protein>
<organism evidence="2 3">
    <name type="scientific">Cohaesibacter gelatinilyticus</name>
    <dbReference type="NCBI Taxonomy" id="372072"/>
    <lineage>
        <taxon>Bacteria</taxon>
        <taxon>Pseudomonadati</taxon>
        <taxon>Pseudomonadota</taxon>
        <taxon>Alphaproteobacteria</taxon>
        <taxon>Hyphomicrobiales</taxon>
        <taxon>Cohaesibacteraceae</taxon>
    </lineage>
</organism>
<evidence type="ECO:0000259" key="1">
    <source>
        <dbReference type="Pfam" id="PF13473"/>
    </source>
</evidence>
<dbReference type="InterPro" id="IPR008972">
    <property type="entry name" value="Cupredoxin"/>
</dbReference>
<reference evidence="2 3" key="1">
    <citation type="submission" date="2017-09" db="EMBL/GenBank/DDBJ databases">
        <authorList>
            <person name="Ehlers B."/>
            <person name="Leendertz F.H."/>
        </authorList>
    </citation>
    <scope>NUCLEOTIDE SEQUENCE [LARGE SCALE GENOMIC DNA]</scope>
    <source>
        <strain evidence="2 3">DSM 18289</strain>
    </source>
</reference>
<dbReference type="AlphaFoldDB" id="A0A285PHA8"/>
<dbReference type="SUPFAM" id="SSF49503">
    <property type="entry name" value="Cupredoxins"/>
    <property type="match status" value="1"/>
</dbReference>
<proteinExistence type="predicted"/>
<sequence length="115" mass="12534">MTSNLKRRDILVGVAACATTLALSGKTGLAASPETHHVRIKSFTFEPQHIRVKVGDVIVWTNEDLAPHTATAMEGGWDTGEIARSETGSIKVTADMELSYFCAFHPHMKGRIELV</sequence>
<dbReference type="PANTHER" id="PTHR36507:SF1">
    <property type="entry name" value="BLL1555 PROTEIN"/>
    <property type="match status" value="1"/>
</dbReference>